<evidence type="ECO:0000313" key="3">
    <source>
        <dbReference type="RefSeq" id="XP_027364606.1"/>
    </source>
</evidence>
<feature type="compositionally biased region" description="Basic and acidic residues" evidence="1">
    <location>
        <begin position="36"/>
        <end position="62"/>
    </location>
</feature>
<keyword evidence="2" id="KW-1185">Reference proteome</keyword>
<dbReference type="RefSeq" id="XP_027364606.1">
    <property type="nucleotide sequence ID" value="XM_027508805.1"/>
</dbReference>
<dbReference type="GeneID" id="113871707"/>
<feature type="compositionally biased region" description="Basic residues" evidence="1">
    <location>
        <begin position="70"/>
        <end position="80"/>
    </location>
</feature>
<feature type="compositionally biased region" description="Basic and acidic residues" evidence="1">
    <location>
        <begin position="81"/>
        <end position="92"/>
    </location>
</feature>
<reference evidence="3" key="2">
    <citation type="submission" date="2025-08" db="UniProtKB">
        <authorList>
            <consortium name="RefSeq"/>
        </authorList>
    </citation>
    <scope>IDENTIFICATION</scope>
    <source>
        <tissue evidence="3">Young leaves</tissue>
    </source>
</reference>
<dbReference type="PANTHER" id="PTHR35046:SF9">
    <property type="entry name" value="RNA-DIRECTED DNA POLYMERASE"/>
    <property type="match status" value="1"/>
</dbReference>
<name>A0A8B8M7F4_ABRPR</name>
<feature type="compositionally biased region" description="Basic and acidic residues" evidence="1">
    <location>
        <begin position="1"/>
        <end position="20"/>
    </location>
</feature>
<organism evidence="2 3">
    <name type="scientific">Abrus precatorius</name>
    <name type="common">Indian licorice</name>
    <name type="synonym">Glycine abrus</name>
    <dbReference type="NCBI Taxonomy" id="3816"/>
    <lineage>
        <taxon>Eukaryota</taxon>
        <taxon>Viridiplantae</taxon>
        <taxon>Streptophyta</taxon>
        <taxon>Embryophyta</taxon>
        <taxon>Tracheophyta</taxon>
        <taxon>Spermatophyta</taxon>
        <taxon>Magnoliopsida</taxon>
        <taxon>eudicotyledons</taxon>
        <taxon>Gunneridae</taxon>
        <taxon>Pentapetalae</taxon>
        <taxon>rosids</taxon>
        <taxon>fabids</taxon>
        <taxon>Fabales</taxon>
        <taxon>Fabaceae</taxon>
        <taxon>Papilionoideae</taxon>
        <taxon>50 kb inversion clade</taxon>
        <taxon>NPAAA clade</taxon>
        <taxon>indigoferoid/millettioid clade</taxon>
        <taxon>Abreae</taxon>
        <taxon>Abrus</taxon>
    </lineage>
</organism>
<gene>
    <name evidence="3" type="primary">LOC113871707</name>
</gene>
<dbReference type="KEGG" id="aprc:113871707"/>
<dbReference type="PANTHER" id="PTHR35046">
    <property type="entry name" value="ZINC KNUCKLE (CCHC-TYPE) FAMILY PROTEIN"/>
    <property type="match status" value="1"/>
</dbReference>
<protein>
    <submittedName>
        <fullName evidence="3">Uncharacterized protein LOC113871707</fullName>
    </submittedName>
</protein>
<proteinExistence type="predicted"/>
<accession>A0A8B8M7F4</accession>
<evidence type="ECO:0000256" key="1">
    <source>
        <dbReference type="SAM" id="MobiDB-lite"/>
    </source>
</evidence>
<dbReference type="Proteomes" id="UP000694853">
    <property type="component" value="Unplaced"/>
</dbReference>
<evidence type="ECO:0000313" key="2">
    <source>
        <dbReference type="Proteomes" id="UP000694853"/>
    </source>
</evidence>
<reference evidence="2" key="1">
    <citation type="journal article" date="2019" name="Toxins">
        <title>Detection of Abrin-Like and Prepropulchellin-Like Toxin Genes and Transcripts Using Whole Genome Sequencing and Full-Length Transcript Sequencing of Abrus precatorius.</title>
        <authorList>
            <person name="Hovde B.T."/>
            <person name="Daligault H.E."/>
            <person name="Hanschen E.R."/>
            <person name="Kunde Y.A."/>
            <person name="Johnson M.B."/>
            <person name="Starkenburg S.R."/>
            <person name="Johnson S.L."/>
        </authorList>
    </citation>
    <scope>NUCLEOTIDE SEQUENCE [LARGE SCALE GENOMIC DNA]</scope>
</reference>
<dbReference type="OrthoDB" id="1731207at2759"/>
<sequence length="237" mass="28667">MESDRSNRSYRSDRSHRNEDETPPPPYVANLIVKMEAMRREIANLQNERDREKGRRERDRASECSNNSKRNPRRDKHDRRRRDGDIDRHKNRVRDERRYREEEYRNTRHKRDSKLKEVKLVVPHFHGRDYVEDYIEWKMKVKQLFICHNIEEEKKGNYKDEVICDVVPMEASHLLLGRPWQFDKNVTHSGSSNKISFIHNSKKITLIPLTSKQVMEDQLKMKIKRDQEKEAIGLFKD</sequence>
<feature type="region of interest" description="Disordered" evidence="1">
    <location>
        <begin position="1"/>
        <end position="92"/>
    </location>
</feature>
<dbReference type="AlphaFoldDB" id="A0A8B8M7F4"/>